<proteinExistence type="predicted"/>
<organism evidence="2 3">
    <name type="scientific">Citrobacter amalonaticus Y19</name>
    <dbReference type="NCBI Taxonomy" id="1261127"/>
    <lineage>
        <taxon>Bacteria</taxon>
        <taxon>Pseudomonadati</taxon>
        <taxon>Pseudomonadota</taxon>
        <taxon>Gammaproteobacteria</taxon>
        <taxon>Enterobacterales</taxon>
        <taxon>Enterobacteriaceae</taxon>
        <taxon>Citrobacter</taxon>
    </lineage>
</organism>
<dbReference type="Gene3D" id="2.20.140.10">
    <property type="entry name" value="WGR domain"/>
    <property type="match status" value="1"/>
</dbReference>
<gene>
    <name evidence="2" type="ORF">F384_14040</name>
</gene>
<dbReference type="EMBL" id="CP011132">
    <property type="protein sequence ID" value="AKE59602.1"/>
    <property type="molecule type" value="Genomic_DNA"/>
</dbReference>
<accession>A0A0F6TW90</accession>
<dbReference type="Proteomes" id="UP000034085">
    <property type="component" value="Chromosome"/>
</dbReference>
<dbReference type="AlphaFoldDB" id="A0A0F6TW90"/>
<dbReference type="PATRIC" id="fig|1261127.3.peg.2949"/>
<dbReference type="CDD" id="cd07998">
    <property type="entry name" value="WGR_DNA_ligase"/>
    <property type="match status" value="1"/>
</dbReference>
<dbReference type="PROSITE" id="PS51977">
    <property type="entry name" value="WGR"/>
    <property type="match status" value="1"/>
</dbReference>
<evidence type="ECO:0000313" key="3">
    <source>
        <dbReference type="Proteomes" id="UP000034085"/>
    </source>
</evidence>
<dbReference type="RefSeq" id="WP_046485134.1">
    <property type="nucleotide sequence ID" value="NZ_CP011132.1"/>
</dbReference>
<reference evidence="2 3" key="1">
    <citation type="journal article" date="2013" name="Appl. Microbiol. Biotechnol.">
        <title>Glycerol assimilation and production of 1,3-propanediol by Citrobacter amalonaticus Y19.</title>
        <authorList>
            <person name="Ainala S.K."/>
            <person name="Ashok S."/>
            <person name="Ko Y."/>
            <person name="Park S."/>
        </authorList>
    </citation>
    <scope>NUCLEOTIDE SEQUENCE [LARGE SCALE GENOMIC DNA]</scope>
    <source>
        <strain evidence="2 3">Y19</strain>
    </source>
</reference>
<dbReference type="SMART" id="SM00773">
    <property type="entry name" value="WGR"/>
    <property type="match status" value="1"/>
</dbReference>
<dbReference type="InterPro" id="IPR008893">
    <property type="entry name" value="WGR_domain"/>
</dbReference>
<name>A0A0F6TW90_CITAM</name>
<dbReference type="SUPFAM" id="SSF48371">
    <property type="entry name" value="ARM repeat"/>
    <property type="match status" value="1"/>
</dbReference>
<evidence type="ECO:0000259" key="1">
    <source>
        <dbReference type="PROSITE" id="PS51977"/>
    </source>
</evidence>
<feature type="domain" description="WGR" evidence="1">
    <location>
        <begin position="1"/>
        <end position="96"/>
    </location>
</feature>
<dbReference type="Pfam" id="PF05406">
    <property type="entry name" value="WGR"/>
    <property type="match status" value="1"/>
</dbReference>
<sequence>MKLVKSTKLFFMQGTSDKVYEVDLCEQQSGDIDRYWVNFRYGRRGSRLREGTKTPAPVDLAQAEAIFNSIVVSKTNKGYREATSPTSSSRHSPSSFSLPAMLCQIDELKESTQRARCIWRLPQQPDVALAAWLEKGLNPQHHWLENYVRLWTLGRAGDARNQATVKGFLTSESLPLRNLAHEVWLRLGDDDEIALQKEQLIATLPNELASAITRNDSVSLDALLNQFVSERNPDASGLLKTLYLVALDSAPLHQSLMRLLTTLPLRPTLFKGVRYLFKMAEFRLDAPMFALLAWRFDTTREFFDAGWDGVYLDGAGYIKPSAEFLRADSRLAYSRKTRNYLRRRSWRALRRLGARNDTRYVDMACAVLLQFCESGLLPERQIYGGTYAADAHLFAWNAILRAQNPHYQRHRQKPLWIRLADDEDTIRGEAFPQLWDQRPDALLTLLLKSDSDVVCTFALRALQENTAFCRALTDQHLAQLLVRPSPAISAFVLSLLAGRPLSGELLLALIRSPYLPARTLALTQLNSMSVLLDDATLVTALLLSDDAEIRSWLSGRLSQRPLTAMQADALARVLFPQLSAAHTHFSTEHAQWLAVCITSHLNLMMLQLTLDSLRVLFDHPDVGVQLLAAELLVSSHFTAEELPQELIAHLHHSSIAAIRATGIALMGKQSPERLLLQLPQLVALLSCGESAEQQACYTLLGRLAQDYAPTVFAALFPLLFQKEAQDGVHQALLTFITQQLKACLEILDKDTLWRLIQARSLAAQSLGYMILCARPARELSVRQWVVLASHPDHRFRDYALAAFEQHVDIAREQSGISLELLESDWPKTREFGFAYFRQHYPPQTWTPDLIVNLCDSQREDVQAYGRELLQIFFQREQGETYLLKLSQHPSVTVQTFVTHFFQEYAAGKPQVILALKPCFLAILSQVNRGRIAKDRTLAFLSQQAAISPQVLEMVGELLTRLSLTVVQKDKAPLIKAMLQLQKHYPHLNLPLEIVAPSAQGACHAG</sequence>
<protein>
    <recommendedName>
        <fullName evidence="1">WGR domain-containing protein</fullName>
    </recommendedName>
</protein>
<dbReference type="OrthoDB" id="435394at2"/>
<dbReference type="KEGG" id="cama:F384_14040"/>
<evidence type="ECO:0000313" key="2">
    <source>
        <dbReference type="EMBL" id="AKE59602.1"/>
    </source>
</evidence>
<dbReference type="HOGENOM" id="CLU_010523_0_0_6"/>
<dbReference type="InterPro" id="IPR016024">
    <property type="entry name" value="ARM-type_fold"/>
</dbReference>